<dbReference type="OrthoDB" id="1659429at2759"/>
<protein>
    <submittedName>
        <fullName evidence="1">Uncharacterized protein</fullName>
    </submittedName>
</protein>
<gene>
    <name evidence="1" type="ORF">Tsubulata_008788</name>
</gene>
<feature type="non-terminal residue" evidence="1">
    <location>
        <position position="1"/>
    </location>
</feature>
<dbReference type="EMBL" id="JAKUCV010001458">
    <property type="protein sequence ID" value="KAJ4846271.1"/>
    <property type="molecule type" value="Genomic_DNA"/>
</dbReference>
<comment type="caution">
    <text evidence="1">The sequence shown here is derived from an EMBL/GenBank/DDBJ whole genome shotgun (WGS) entry which is preliminary data.</text>
</comment>
<organism evidence="1 2">
    <name type="scientific">Turnera subulata</name>
    <dbReference type="NCBI Taxonomy" id="218843"/>
    <lineage>
        <taxon>Eukaryota</taxon>
        <taxon>Viridiplantae</taxon>
        <taxon>Streptophyta</taxon>
        <taxon>Embryophyta</taxon>
        <taxon>Tracheophyta</taxon>
        <taxon>Spermatophyta</taxon>
        <taxon>Magnoliopsida</taxon>
        <taxon>eudicotyledons</taxon>
        <taxon>Gunneridae</taxon>
        <taxon>Pentapetalae</taxon>
        <taxon>rosids</taxon>
        <taxon>fabids</taxon>
        <taxon>Malpighiales</taxon>
        <taxon>Passifloraceae</taxon>
        <taxon>Turnera</taxon>
    </lineage>
</organism>
<evidence type="ECO:0000313" key="1">
    <source>
        <dbReference type="EMBL" id="KAJ4846271.1"/>
    </source>
</evidence>
<dbReference type="AlphaFoldDB" id="A0A9Q0JKR3"/>
<dbReference type="Proteomes" id="UP001141552">
    <property type="component" value="Unassembled WGS sequence"/>
</dbReference>
<accession>A0A9Q0JKR3</accession>
<evidence type="ECO:0000313" key="2">
    <source>
        <dbReference type="Proteomes" id="UP001141552"/>
    </source>
</evidence>
<keyword evidence="2" id="KW-1185">Reference proteome</keyword>
<name>A0A9Q0JKR3_9ROSI</name>
<reference evidence="1" key="1">
    <citation type="submission" date="2022-02" db="EMBL/GenBank/DDBJ databases">
        <authorList>
            <person name="Henning P.M."/>
            <person name="McCubbin A.G."/>
            <person name="Shore J.S."/>
        </authorList>
    </citation>
    <scope>NUCLEOTIDE SEQUENCE</scope>
    <source>
        <strain evidence="1">F60SS</strain>
        <tissue evidence="1">Leaves</tissue>
    </source>
</reference>
<sequence>VFLRYGICKFEQRLVAGSHTVSLTWDLVLFNRGRNPVVTLMVLITMPWWDFGFQVIYKVILDANSLSSELKITNIGKKPDVVTFPRFVDCIYLGAPNELRLDDGSGSVIHSERVKTSFHAFQLVSPRCPKHLLQIFFTLLSLYLNSWSDAVLWNLHLQMEACYK</sequence>
<proteinExistence type="predicted"/>
<feature type="non-terminal residue" evidence="1">
    <location>
        <position position="164"/>
    </location>
</feature>
<reference evidence="1" key="2">
    <citation type="journal article" date="2023" name="Plants (Basel)">
        <title>Annotation of the Turnera subulata (Passifloraceae) Draft Genome Reveals the S-Locus Evolved after the Divergence of Turneroideae from Passifloroideae in a Stepwise Manner.</title>
        <authorList>
            <person name="Henning P.M."/>
            <person name="Roalson E.H."/>
            <person name="Mir W."/>
            <person name="McCubbin A.G."/>
            <person name="Shore J.S."/>
        </authorList>
    </citation>
    <scope>NUCLEOTIDE SEQUENCE</scope>
    <source>
        <strain evidence="1">F60SS</strain>
    </source>
</reference>